<accession>A0AAV7YLD3</accession>
<protein>
    <submittedName>
        <fullName evidence="3">Muskelin</fullName>
    </submittedName>
</protein>
<dbReference type="SUPFAM" id="SSF50965">
    <property type="entry name" value="Galactose oxidase, central domain"/>
    <property type="match status" value="1"/>
</dbReference>
<feature type="region of interest" description="Disordered" evidence="1">
    <location>
        <begin position="327"/>
        <end position="552"/>
    </location>
</feature>
<dbReference type="PROSITE" id="PS50896">
    <property type="entry name" value="LISH"/>
    <property type="match status" value="1"/>
</dbReference>
<feature type="compositionally biased region" description="Polar residues" evidence="1">
    <location>
        <begin position="541"/>
        <end position="551"/>
    </location>
</feature>
<dbReference type="InterPro" id="IPR052456">
    <property type="entry name" value="CTLH_complex_component"/>
</dbReference>
<feature type="compositionally biased region" description="Polar residues" evidence="1">
    <location>
        <begin position="358"/>
        <end position="373"/>
    </location>
</feature>
<evidence type="ECO:0000256" key="1">
    <source>
        <dbReference type="SAM" id="MobiDB-lite"/>
    </source>
</evidence>
<dbReference type="PANTHER" id="PTHR15526">
    <property type="entry name" value="MUSKELIN"/>
    <property type="match status" value="1"/>
</dbReference>
<dbReference type="Proteomes" id="UP001146793">
    <property type="component" value="Unassembled WGS sequence"/>
</dbReference>
<organism evidence="3 4">
    <name type="scientific">Anaeramoeba flamelloides</name>
    <dbReference type="NCBI Taxonomy" id="1746091"/>
    <lineage>
        <taxon>Eukaryota</taxon>
        <taxon>Metamonada</taxon>
        <taxon>Anaeramoebidae</taxon>
        <taxon>Anaeramoeba</taxon>
    </lineage>
</organism>
<dbReference type="PANTHER" id="PTHR15526:SF5">
    <property type="entry name" value="MUSKELIN"/>
    <property type="match status" value="1"/>
</dbReference>
<dbReference type="InterPro" id="IPR011043">
    <property type="entry name" value="Gal_Oxase/kelch_b-propeller"/>
</dbReference>
<feature type="compositionally biased region" description="Acidic residues" evidence="1">
    <location>
        <begin position="489"/>
        <end position="518"/>
    </location>
</feature>
<feature type="compositionally biased region" description="Acidic residues" evidence="1">
    <location>
        <begin position="430"/>
        <end position="480"/>
    </location>
</feature>
<feature type="compositionally biased region" description="Low complexity" evidence="1">
    <location>
        <begin position="410"/>
        <end position="424"/>
    </location>
</feature>
<dbReference type="EMBL" id="JANTQA010000060">
    <property type="protein sequence ID" value="KAJ3428244.1"/>
    <property type="molecule type" value="Genomic_DNA"/>
</dbReference>
<dbReference type="GO" id="GO:0005737">
    <property type="term" value="C:cytoplasm"/>
    <property type="evidence" value="ECO:0007669"/>
    <property type="project" value="TreeGrafter"/>
</dbReference>
<sequence>MSQNLENKKKQKTVKLILKFLRKNGYFELKKELEEKTNIKLEKESVSNLFQMIYSGEWEQSERQLIELMKECGNAVKDKDKKNFNYYLFESLAGNGSVCNKNCLKLVKPHSRSNHHLIYDPVNKYFWFSGGTTKRENYYDLWYFNLQDRKWSCVCHDWRVNVGIITNRQIKLVFDKRNLKLYFITMCKPSLLKLHNTNNEPIRIICYSITKKKFKLIKQKYSLNQPLHFNNWVDFDCKIDEKKQVLWFKGGFFFDFQTKKKKEPFNAETLWRLDLKKGSWQCMKNHSDQLEKETAQHFRSPYSGLSLIDLNELDLIEKIRSLTKKKQKQQQQKEKEKQQTKLKKKETETQKQTEEKNNLNSNIQNDTITNTPVSLLPQRPYGFSDNSRNNEHERDQQAFQEEMNLRALPNNSNNREGNEGSNNGLALSNELEDFDDSDEDSSDDSNESESNFSEESEESESEESEELEESEESNDSDDNANENIRSEELQEYEESEELEVNENEESDGGDGGDEEEENQNQRDNLEREEILPLRDHENSFRRNSGNEMQTRNRIEVAQQLQELRQQFLLEQQQQPQQQQLQQKKNIQELTENKEETKEQILNRHEVIGKRKKKIPNITEETIKNSIFEKFGKKVLALNFGESLIKNNLNFENEKDAFYFFWYNIEKDRFFLTKKPKQMFKSIQSTCITKKGEIIFSSKSKMNDELISFDFIGNSIKKIYKHPKSERINFSSKNMFYDQETDFFYLFEFASSFYGPQIHIGKIIKQNKDSLLNGLLFLIRKQRLLEMINHHNHQHRYHLEQKEQQQQDKKNNDQKQLNLEKIKNEKGQDAKGEKQKELEVEETTMESIINYFQNDISGIVDENDRYIVKNFRKMSSWIFNGKLLSQKEICEKRIKLFEKITKNFPKNISGPSENIENVIWGYHKNMKKQIKKWI</sequence>
<dbReference type="AlphaFoldDB" id="A0AAV7YLD3"/>
<evidence type="ECO:0000259" key="2">
    <source>
        <dbReference type="PROSITE" id="PS50897"/>
    </source>
</evidence>
<dbReference type="PROSITE" id="PS50897">
    <property type="entry name" value="CTLH"/>
    <property type="match status" value="1"/>
</dbReference>
<feature type="compositionally biased region" description="Basic and acidic residues" evidence="1">
    <location>
        <begin position="331"/>
        <end position="357"/>
    </location>
</feature>
<name>A0AAV7YLD3_9EUKA</name>
<dbReference type="InterPro" id="IPR006595">
    <property type="entry name" value="CTLH_C"/>
</dbReference>
<evidence type="ECO:0000313" key="4">
    <source>
        <dbReference type="Proteomes" id="UP001146793"/>
    </source>
</evidence>
<evidence type="ECO:0000313" key="3">
    <source>
        <dbReference type="EMBL" id="KAJ3428244.1"/>
    </source>
</evidence>
<gene>
    <name evidence="3" type="ORF">M0812_25876</name>
</gene>
<feature type="compositionally biased region" description="Basic and acidic residues" evidence="1">
    <location>
        <begin position="519"/>
        <end position="540"/>
    </location>
</feature>
<feature type="domain" description="CTLH" evidence="2">
    <location>
        <begin position="761"/>
        <end position="794"/>
    </location>
</feature>
<reference evidence="3" key="1">
    <citation type="submission" date="2022-08" db="EMBL/GenBank/DDBJ databases">
        <title>Novel sulphate-reducing endosymbionts in the free-living metamonad Anaeramoeba.</title>
        <authorList>
            <person name="Jerlstrom-Hultqvist J."/>
            <person name="Cepicka I."/>
            <person name="Gallot-Lavallee L."/>
            <person name="Salas-Leiva D."/>
            <person name="Curtis B.A."/>
            <person name="Zahonova K."/>
            <person name="Pipaliya S."/>
            <person name="Dacks J."/>
            <person name="Roger A.J."/>
        </authorList>
    </citation>
    <scope>NUCLEOTIDE SEQUENCE</scope>
    <source>
        <strain evidence="3">Busselton2</strain>
    </source>
</reference>
<proteinExistence type="predicted"/>
<dbReference type="InterPro" id="IPR006594">
    <property type="entry name" value="LisH"/>
</dbReference>
<comment type="caution">
    <text evidence="3">The sequence shown here is derived from an EMBL/GenBank/DDBJ whole genome shotgun (WGS) entry which is preliminary data.</text>
</comment>